<organism evidence="2 3">
    <name type="scientific">Stephania cephalantha</name>
    <dbReference type="NCBI Taxonomy" id="152367"/>
    <lineage>
        <taxon>Eukaryota</taxon>
        <taxon>Viridiplantae</taxon>
        <taxon>Streptophyta</taxon>
        <taxon>Embryophyta</taxon>
        <taxon>Tracheophyta</taxon>
        <taxon>Spermatophyta</taxon>
        <taxon>Magnoliopsida</taxon>
        <taxon>Ranunculales</taxon>
        <taxon>Menispermaceae</taxon>
        <taxon>Menispermoideae</taxon>
        <taxon>Cissampelideae</taxon>
        <taxon>Stephania</taxon>
    </lineage>
</organism>
<protein>
    <submittedName>
        <fullName evidence="2">Uncharacterized protein</fullName>
    </submittedName>
</protein>
<evidence type="ECO:0000313" key="3">
    <source>
        <dbReference type="Proteomes" id="UP001419268"/>
    </source>
</evidence>
<reference evidence="2 3" key="1">
    <citation type="submission" date="2024-01" db="EMBL/GenBank/DDBJ databases">
        <title>Genome assemblies of Stephania.</title>
        <authorList>
            <person name="Yang L."/>
        </authorList>
    </citation>
    <scope>NUCLEOTIDE SEQUENCE [LARGE SCALE GENOMIC DNA]</scope>
    <source>
        <strain evidence="2">JXDWG</strain>
        <tissue evidence="2">Leaf</tissue>
    </source>
</reference>
<name>A0AAP0JEW5_9MAGN</name>
<feature type="compositionally biased region" description="Basic and acidic residues" evidence="1">
    <location>
        <begin position="25"/>
        <end position="34"/>
    </location>
</feature>
<evidence type="ECO:0000256" key="1">
    <source>
        <dbReference type="SAM" id="MobiDB-lite"/>
    </source>
</evidence>
<proteinExistence type="predicted"/>
<comment type="caution">
    <text evidence="2">The sequence shown here is derived from an EMBL/GenBank/DDBJ whole genome shotgun (WGS) entry which is preliminary data.</text>
</comment>
<dbReference type="AlphaFoldDB" id="A0AAP0JEW5"/>
<accession>A0AAP0JEW5</accession>
<feature type="region of interest" description="Disordered" evidence="1">
    <location>
        <begin position="25"/>
        <end position="51"/>
    </location>
</feature>
<dbReference type="Proteomes" id="UP001419268">
    <property type="component" value="Unassembled WGS sequence"/>
</dbReference>
<sequence length="51" mass="5408">MDGTSHGGGADLWLHSSGEARIAETAREKRRKDNSALTVAAAQTPATMARR</sequence>
<dbReference type="EMBL" id="JBBNAG010000005">
    <property type="protein sequence ID" value="KAK9132891.1"/>
    <property type="molecule type" value="Genomic_DNA"/>
</dbReference>
<evidence type="ECO:0000313" key="2">
    <source>
        <dbReference type="EMBL" id="KAK9132891.1"/>
    </source>
</evidence>
<keyword evidence="3" id="KW-1185">Reference proteome</keyword>
<gene>
    <name evidence="2" type="ORF">Scep_012419</name>
</gene>